<organism evidence="2 3">
    <name type="scientific">Brachybacterium halotolerans</name>
    <dbReference type="NCBI Taxonomy" id="2795215"/>
    <lineage>
        <taxon>Bacteria</taxon>
        <taxon>Bacillati</taxon>
        <taxon>Actinomycetota</taxon>
        <taxon>Actinomycetes</taxon>
        <taxon>Micrococcales</taxon>
        <taxon>Dermabacteraceae</taxon>
        <taxon>Brachybacterium</taxon>
    </lineage>
</organism>
<dbReference type="InterPro" id="IPR032466">
    <property type="entry name" value="Metal_Hydrolase"/>
</dbReference>
<sequence>MSAPFAIVGIDALTGERDGAVHRDWTVSVGADGLISSAGPSAQIDLPPTLPRIDGAGKFLVPGMINAHAHLFADGRPLSSIYTNPRIAGHLTRAMHTPPGRALLRRRTRQNALTQLHSGVTTIRTVGDTADEVIHVRGQIDSGEITGPRLLPAGPLMAITGGHGAPQIALIGDEPETARANTRRNLRRGAQAIKIAATGGVTDALDVGHAGRPEMPEASMRAVCEEAHGAGVLVAAHAQGREGVLAALRAGVDTIEHGATLLPESIELFHDNPASLRGWSALVPTLLACIPLVRFDPQVTGLGEVVQENARMVLDEMLTGAQQAIEHGIALGIGTDSGVSYSTHSSFWRELDLYPRLLDVDPAAVLHTATAGNASVLGLEGVTGRLAPGLSADLVVLESDPLESFEALAEPSMVVVRGERIVRPEIRRIPDIDAQLDTLRV</sequence>
<evidence type="ECO:0000313" key="3">
    <source>
        <dbReference type="Proteomes" id="UP000612352"/>
    </source>
</evidence>
<protein>
    <submittedName>
        <fullName evidence="2">Amidohydrolase family protein</fullName>
    </submittedName>
</protein>
<keyword evidence="3" id="KW-1185">Reference proteome</keyword>
<dbReference type="PANTHER" id="PTHR43135">
    <property type="entry name" value="ALPHA-D-RIBOSE 1-METHYLPHOSPHONATE 5-TRIPHOSPHATE DIPHOSPHATASE"/>
    <property type="match status" value="1"/>
</dbReference>
<dbReference type="SUPFAM" id="SSF51338">
    <property type="entry name" value="Composite domain of metallo-dependent hydrolases"/>
    <property type="match status" value="1"/>
</dbReference>
<dbReference type="RefSeq" id="WP_200501195.1">
    <property type="nucleotide sequence ID" value="NZ_JAEDAJ010000001.1"/>
</dbReference>
<dbReference type="Proteomes" id="UP000612352">
    <property type="component" value="Unassembled WGS sequence"/>
</dbReference>
<dbReference type="Gene3D" id="1.20.58.520">
    <property type="entry name" value="Amidohydrolase"/>
    <property type="match status" value="1"/>
</dbReference>
<evidence type="ECO:0000313" key="2">
    <source>
        <dbReference type="EMBL" id="MBK0330602.1"/>
    </source>
</evidence>
<name>A0ABS1B7H7_9MICO</name>
<evidence type="ECO:0000259" key="1">
    <source>
        <dbReference type="Pfam" id="PF01979"/>
    </source>
</evidence>
<accession>A0ABS1B7H7</accession>
<dbReference type="InterPro" id="IPR011059">
    <property type="entry name" value="Metal-dep_hydrolase_composite"/>
</dbReference>
<dbReference type="InterPro" id="IPR051781">
    <property type="entry name" value="Metallo-dep_Hydrolase"/>
</dbReference>
<dbReference type="Gene3D" id="2.30.40.10">
    <property type="entry name" value="Urease, subunit C, domain 1"/>
    <property type="match status" value="1"/>
</dbReference>
<gene>
    <name evidence="2" type="ORF">I8D64_04215</name>
</gene>
<proteinExistence type="predicted"/>
<reference evidence="2 3" key="1">
    <citation type="submission" date="2020-12" db="EMBL/GenBank/DDBJ databases">
        <title>Brachybacterium sp. MASK1Z-5, whole genome shotgun sequence.</title>
        <authorList>
            <person name="Tuo L."/>
        </authorList>
    </citation>
    <scope>NUCLEOTIDE SEQUENCE [LARGE SCALE GENOMIC DNA]</scope>
    <source>
        <strain evidence="2 3">MASK1Z-5</strain>
    </source>
</reference>
<dbReference type="Gene3D" id="3.30.110.90">
    <property type="entry name" value="Amidohydrolase"/>
    <property type="match status" value="1"/>
</dbReference>
<dbReference type="SUPFAM" id="SSF51556">
    <property type="entry name" value="Metallo-dependent hydrolases"/>
    <property type="match status" value="1"/>
</dbReference>
<dbReference type="InterPro" id="IPR057744">
    <property type="entry name" value="OTAase-like"/>
</dbReference>
<dbReference type="CDD" id="cd01299">
    <property type="entry name" value="Met_dep_hydrolase_A"/>
    <property type="match status" value="1"/>
</dbReference>
<dbReference type="EMBL" id="JAEDAJ010000001">
    <property type="protein sequence ID" value="MBK0330602.1"/>
    <property type="molecule type" value="Genomic_DNA"/>
</dbReference>
<feature type="domain" description="Amidohydrolase-related" evidence="1">
    <location>
        <begin position="59"/>
        <end position="419"/>
    </location>
</feature>
<dbReference type="InterPro" id="IPR006680">
    <property type="entry name" value="Amidohydro-rel"/>
</dbReference>
<comment type="caution">
    <text evidence="2">The sequence shown here is derived from an EMBL/GenBank/DDBJ whole genome shotgun (WGS) entry which is preliminary data.</text>
</comment>
<dbReference type="PANTHER" id="PTHR43135:SF3">
    <property type="entry name" value="ALPHA-D-RIBOSE 1-METHYLPHOSPHONATE 5-TRIPHOSPHATE DIPHOSPHATASE"/>
    <property type="match status" value="1"/>
</dbReference>
<dbReference type="Gene3D" id="3.40.50.10910">
    <property type="entry name" value="Amidohydrolase"/>
    <property type="match status" value="1"/>
</dbReference>
<dbReference type="Pfam" id="PF01979">
    <property type="entry name" value="Amidohydro_1"/>
    <property type="match status" value="1"/>
</dbReference>